<feature type="transmembrane region" description="Helical" evidence="1">
    <location>
        <begin position="31"/>
        <end position="49"/>
    </location>
</feature>
<dbReference type="Proteomes" id="UP000070366">
    <property type="component" value="Unassembled WGS sequence"/>
</dbReference>
<dbReference type="STRING" id="626937.HMPREF3293_01642"/>
<dbReference type="EMBL" id="LSZW01000061">
    <property type="protein sequence ID" value="KXK65430.1"/>
    <property type="molecule type" value="Genomic_DNA"/>
</dbReference>
<evidence type="ECO:0000313" key="3">
    <source>
        <dbReference type="Proteomes" id="UP000070366"/>
    </source>
</evidence>
<keyword evidence="3" id="KW-1185">Reference proteome</keyword>
<reference evidence="2 3" key="1">
    <citation type="submission" date="2016-02" db="EMBL/GenBank/DDBJ databases">
        <authorList>
            <person name="Wen L."/>
            <person name="He K."/>
            <person name="Yang H."/>
        </authorList>
    </citation>
    <scope>NUCLEOTIDE SEQUENCE [LARGE SCALE GENOMIC DNA]</scope>
    <source>
        <strain evidence="2 3">DSM 22607</strain>
    </source>
</reference>
<evidence type="ECO:0000256" key="1">
    <source>
        <dbReference type="SAM" id="Phobius"/>
    </source>
</evidence>
<dbReference type="RefSeq" id="WP_156515115.1">
    <property type="nucleotide sequence ID" value="NZ_LWGY01000002.1"/>
</dbReference>
<comment type="caution">
    <text evidence="2">The sequence shown here is derived from an EMBL/GenBank/DDBJ whole genome shotgun (WGS) entry which is preliminary data.</text>
</comment>
<sequence>MKQIRGITKSYIQVVTQDIKRSLNTLKACKVLFLTLWIIPTIAGLWDILSKIF</sequence>
<organism evidence="2 3">
    <name type="scientific">Christensenella minuta</name>
    <dbReference type="NCBI Taxonomy" id="626937"/>
    <lineage>
        <taxon>Bacteria</taxon>
        <taxon>Bacillati</taxon>
        <taxon>Bacillota</taxon>
        <taxon>Clostridia</taxon>
        <taxon>Christensenellales</taxon>
        <taxon>Christensenellaceae</taxon>
        <taxon>Christensenella</taxon>
    </lineage>
</organism>
<name>A0A136Q455_9FIRM</name>
<accession>A0A136Q455</accession>
<proteinExistence type="predicted"/>
<evidence type="ECO:0000313" key="2">
    <source>
        <dbReference type="EMBL" id="KXK65430.1"/>
    </source>
</evidence>
<dbReference type="AlphaFoldDB" id="A0A136Q455"/>
<gene>
    <name evidence="2" type="ORF">HMPREF3293_01642</name>
</gene>
<keyword evidence="1" id="KW-0812">Transmembrane</keyword>
<keyword evidence="1" id="KW-0472">Membrane</keyword>
<protein>
    <submittedName>
        <fullName evidence="2">Uncharacterized protein</fullName>
    </submittedName>
</protein>
<keyword evidence="1" id="KW-1133">Transmembrane helix</keyword>